<feature type="compositionally biased region" description="Basic and acidic residues" evidence="5">
    <location>
        <begin position="1661"/>
        <end position="1727"/>
    </location>
</feature>
<feature type="domain" description="THO complex subunit 2 N-terminal" evidence="8">
    <location>
        <begin position="122"/>
        <end position="727"/>
    </location>
</feature>
<gene>
    <name evidence="9" type="ORF">BD626DRAFT_555194</name>
</gene>
<evidence type="ECO:0000259" key="8">
    <source>
        <dbReference type="Pfam" id="PF16134"/>
    </source>
</evidence>
<feature type="compositionally biased region" description="Low complexity" evidence="5">
    <location>
        <begin position="1986"/>
        <end position="2007"/>
    </location>
</feature>
<dbReference type="PANTHER" id="PTHR21597:SF0">
    <property type="entry name" value="THO COMPLEX SUBUNIT 2"/>
    <property type="match status" value="1"/>
</dbReference>
<feature type="domain" description="THO complex subunitTHOC2 N-terminal" evidence="7">
    <location>
        <begin position="733"/>
        <end position="808"/>
    </location>
</feature>
<comment type="subcellular location">
    <subcellularLocation>
        <location evidence="1">Nucleus</location>
    </subcellularLocation>
</comment>
<feature type="compositionally biased region" description="Basic and acidic residues" evidence="5">
    <location>
        <begin position="1805"/>
        <end position="1913"/>
    </location>
</feature>
<feature type="compositionally biased region" description="Basic and acidic residues" evidence="5">
    <location>
        <begin position="2022"/>
        <end position="2039"/>
    </location>
</feature>
<feature type="region of interest" description="Disordered" evidence="5">
    <location>
        <begin position="1427"/>
        <end position="2097"/>
    </location>
</feature>
<accession>A0A550CUH8</accession>
<dbReference type="PANTHER" id="PTHR21597">
    <property type="entry name" value="THO2 PROTEIN"/>
    <property type="match status" value="1"/>
</dbReference>
<protein>
    <recommendedName>
        <fullName evidence="3">THO complex subunit 2</fullName>
    </recommendedName>
</protein>
<evidence type="ECO:0000259" key="6">
    <source>
        <dbReference type="Pfam" id="PF11262"/>
    </source>
</evidence>
<feature type="compositionally biased region" description="Gly residues" evidence="5">
    <location>
        <begin position="2078"/>
        <end position="2089"/>
    </location>
</feature>
<reference evidence="9 10" key="1">
    <citation type="journal article" date="2019" name="New Phytol.">
        <title>Comparative genomics reveals unique wood-decay strategies and fruiting body development in the Schizophyllaceae.</title>
        <authorList>
            <person name="Almasi E."/>
            <person name="Sahu N."/>
            <person name="Krizsan K."/>
            <person name="Balint B."/>
            <person name="Kovacs G.M."/>
            <person name="Kiss B."/>
            <person name="Cseklye J."/>
            <person name="Drula E."/>
            <person name="Henrissat B."/>
            <person name="Nagy I."/>
            <person name="Chovatia M."/>
            <person name="Adam C."/>
            <person name="LaButti K."/>
            <person name="Lipzen A."/>
            <person name="Riley R."/>
            <person name="Grigoriev I.V."/>
            <person name="Nagy L.G."/>
        </authorList>
    </citation>
    <scope>NUCLEOTIDE SEQUENCE [LARGE SCALE GENOMIC DNA]</scope>
    <source>
        <strain evidence="9 10">NL-1724</strain>
    </source>
</reference>
<dbReference type="GO" id="GO:0000445">
    <property type="term" value="C:THO complex part of transcription export complex"/>
    <property type="evidence" value="ECO:0007669"/>
    <property type="project" value="TreeGrafter"/>
</dbReference>
<feature type="region of interest" description="Disordered" evidence="5">
    <location>
        <begin position="526"/>
        <end position="553"/>
    </location>
</feature>
<dbReference type="Pfam" id="PF16134">
    <property type="entry name" value="THOC2_N"/>
    <property type="match status" value="1"/>
</dbReference>
<comment type="caution">
    <text evidence="9">The sequence shown here is derived from an EMBL/GenBank/DDBJ whole genome shotgun (WGS) entry which is preliminary data.</text>
</comment>
<evidence type="ECO:0000256" key="3">
    <source>
        <dbReference type="ARBA" id="ARBA00019596"/>
    </source>
</evidence>
<dbReference type="Pfam" id="PF11262">
    <property type="entry name" value="Tho2"/>
    <property type="match status" value="1"/>
</dbReference>
<evidence type="ECO:0000256" key="2">
    <source>
        <dbReference type="ARBA" id="ARBA00007857"/>
    </source>
</evidence>
<keyword evidence="4" id="KW-0539">Nucleus</keyword>
<evidence type="ECO:0000313" key="9">
    <source>
        <dbReference type="EMBL" id="TRM68443.1"/>
    </source>
</evidence>
<feature type="compositionally biased region" description="Basic and acidic residues" evidence="5">
    <location>
        <begin position="1027"/>
        <end position="1036"/>
    </location>
</feature>
<evidence type="ECO:0000256" key="4">
    <source>
        <dbReference type="ARBA" id="ARBA00023242"/>
    </source>
</evidence>
<feature type="compositionally biased region" description="Basic and acidic residues" evidence="5">
    <location>
        <begin position="1947"/>
        <end position="1956"/>
    </location>
</feature>
<feature type="compositionally biased region" description="Pro residues" evidence="5">
    <location>
        <begin position="1455"/>
        <end position="1467"/>
    </location>
</feature>
<feature type="compositionally biased region" description="Polar residues" evidence="5">
    <location>
        <begin position="1428"/>
        <end position="1439"/>
    </location>
</feature>
<proteinExistence type="inferred from homology"/>
<dbReference type="InterPro" id="IPR021726">
    <property type="entry name" value="THO_THOC2_N"/>
</dbReference>
<dbReference type="GO" id="GO:0006406">
    <property type="term" value="P:mRNA export from nucleus"/>
    <property type="evidence" value="ECO:0007669"/>
    <property type="project" value="InterPro"/>
</dbReference>
<feature type="region of interest" description="Disordered" evidence="5">
    <location>
        <begin position="1027"/>
        <end position="1080"/>
    </location>
</feature>
<dbReference type="InterPro" id="IPR021418">
    <property type="entry name" value="THO_THOC2_C"/>
</dbReference>
<feature type="compositionally biased region" description="Basic and acidic residues" evidence="5">
    <location>
        <begin position="526"/>
        <end position="543"/>
    </location>
</feature>
<feature type="compositionally biased region" description="Polar residues" evidence="5">
    <location>
        <begin position="1976"/>
        <end position="1985"/>
    </location>
</feature>
<feature type="compositionally biased region" description="Polar residues" evidence="5">
    <location>
        <begin position="1048"/>
        <end position="1059"/>
    </location>
</feature>
<organism evidence="9 10">
    <name type="scientific">Schizophyllum amplum</name>
    <dbReference type="NCBI Taxonomy" id="97359"/>
    <lineage>
        <taxon>Eukaryota</taxon>
        <taxon>Fungi</taxon>
        <taxon>Dikarya</taxon>
        <taxon>Basidiomycota</taxon>
        <taxon>Agaricomycotina</taxon>
        <taxon>Agaricomycetes</taxon>
        <taxon>Agaricomycetidae</taxon>
        <taxon>Agaricales</taxon>
        <taxon>Schizophyllaceae</taxon>
        <taxon>Schizophyllum</taxon>
    </lineage>
</organism>
<feature type="region of interest" description="Disordered" evidence="5">
    <location>
        <begin position="230"/>
        <end position="249"/>
    </location>
</feature>
<evidence type="ECO:0000256" key="5">
    <source>
        <dbReference type="SAM" id="MobiDB-lite"/>
    </source>
</evidence>
<dbReference type="OrthoDB" id="29024at2759"/>
<evidence type="ECO:0000313" key="10">
    <source>
        <dbReference type="Proteomes" id="UP000320762"/>
    </source>
</evidence>
<sequence>MDIIANVQACLARWNDGGEAQCRALLLAAHAAPAGIKATDTLLTAYNTLLYGLFTTWARARVLAIDEFVALMQAVMAALPSSSAQPTSSAVGAQLVDMIWSLDAELEETLADATKAAQAGDASAVDRVAKDRDTLVLLIQRLLVRVLDAERRRSGLINGGQERDVISKRCCRERLDSPILHRIGLIADTKAFTKKEVRMRTGLFYKQHKFNLLREQSEGFSKLTTEITAALGPSHSPQDGRPTESPEDLQKRVKPIWRKLISLIGYFDLDPNRALDVILDIFAAHLATHSSFFLALLSCSPWAAPDIRRHEPAAFTADMYRGKSLDEILAMWESVDTGASDVHPPRVLAQVLGFKFYHYRSGPVSLQYDSGSEVLQKAGSQTPTSLYLMTALLIREGFITLEDIYPHLTPEDGDDMEKYLREYQEDMQERARAAKNSLLAAAGPLESSGPLQPTPAAPPRPAAKRLPPNQKAGLVNALLAIGAMRPAVYMLSRYNWLVDKYPELADLLIRAVHVAIADLNDSRRQAQLADKDKPKSHKADFKQARPRYGTTGISPAPPRKPMLTLCAPTPPCTHNRDFVFFFPQWQDWVPKCKNTDDIRYVVEPLLRYIGVHLYRDSLLVAKLTRLGYQQLKSLKEAGRSDDTAWEFWFTLLRQSFLPALSMTQGSAVLTVEVWSVVNLYEPDKRWQLYGEWRSSTYQSHGELRLRKIQVDRESKGILRRLSSDTIAALSAPMARLCHTNPTIMFTNAANQIMAYDNLARFFIQALQYSTIMGFDILVWVILDALSNPDKPRVKDDGVNLSDWLQSLASFTGQLFRRFSPDMKPVLRYVVKQLYDNKTSELVVLKELIWRMVAIEPLPTLSDAQVQAMAGGPLLRAEALAPTKQMKKFHETDFSEKASDKPDRVVLRMIEALIDSQLALPLLIEVAQQRQTALEREQLPLKSLSNLFDFIHGVLLQYLDFLTTPKVQTIEQYEKKILPSLRELGCLYGIAPPICWQIMRPVLQAQILKSALEQDEIMSQEKEKALKEKLTAKKETPSRVASPAVDKQVSVSKVNGTSNGPADAPMDVDSSAKPAKPSTTESPWLPQLSVLFDDVKKVAPAACAALGVAFYTTFWQLSSYDLAPPHERYQEEVNGLRNLAHAEDKTYLSKRNGSQAHFYKRRRDNLNTYVMHLTNELKQHTVSRTFTLKRLAREKSKWFAGNGDHKGIPSAFIEQCLLPRCFLSPMDADYCVQMIKVLHTQGTPGFWTMKVYDQLLGEAVRVILFSCTEYEARNYGRFLRGVLTDLLSWHDNEQQYGNENKHKAGDKYFINPGMIKTWKADSSQHISTSEVIDWKTFRLYLTKWHKRICAAICRGLNTQEFMHVYNTILILKEILPVFPVSSVDDTCGNKLSAAIDKAMSEEKRGDLKIIGRAYSAALKAREPFWSKVVQPQTNGTTSAAASPVPEKPRNGALPSSVPPRPPAQPVPAKPGSSMPLPSAPRTQTSTPEARNVPSPAPAGDRQSNLKFNVAGVARPSVVKRTQAQDAAAATTDKSATPSKPPEMQNKLPEKPRELEPPKEAARPIPVSMTEPPRSPRSHRINNDRSPRPPMPPPVAPSQTPSAQELRETAKQSIGRNETRPPSEPRSQTTPASSSPRVRSPSPASRPGTRNHSAESRGSGGRSRTEDDKRESKHRDGPAPAPARRDSVTHVRSERREKDGERERERGRDRHGDRDRERDRDHRDRDHRDRDRHRKDEHRKDDKERDRDRDRKERDSSRAGSSRQDERAARPDDRSARPDDRSGRPDDRAGRPDERVSAPAQLTGSRIADEALGKRRRSEEDVSLPDSKKPRASERNQAERERERGQNERNERERGATERERGATERERGSNDRDRRRSSRRETTHRDDRVRRAPDHDGRPREPSDRRRRDQREDGAAAADRAATEKRIPDGPASNAAPKAPPTAPSAPRADRHREQAAGREQGVGNRDQNGGNQNGGSRDTATGNRDQGTAGTPPAAPSSAPSQPPGGTLLSRLDKAPPPLEGYARREEDRKRTFAEREEPADAPNTPTEQQNKSKRIRLDRTRYGPSGPNVINEYLSDGPGGRNNGPRGGRGGRRGKD</sequence>
<evidence type="ECO:0000259" key="7">
    <source>
        <dbReference type="Pfam" id="PF11732"/>
    </source>
</evidence>
<feature type="domain" description="THO complex subunitTHOC2 C-terminal" evidence="6">
    <location>
        <begin position="1105"/>
        <end position="1417"/>
    </location>
</feature>
<dbReference type="InterPro" id="IPR040007">
    <property type="entry name" value="Tho2"/>
</dbReference>
<dbReference type="InterPro" id="IPR032302">
    <property type="entry name" value="THOC2_N"/>
</dbReference>
<feature type="compositionally biased region" description="Low complexity" evidence="5">
    <location>
        <begin position="1961"/>
        <end position="1970"/>
    </location>
</feature>
<feature type="compositionally biased region" description="Pro residues" evidence="5">
    <location>
        <begin position="452"/>
        <end position="461"/>
    </location>
</feature>
<evidence type="ECO:0000256" key="1">
    <source>
        <dbReference type="ARBA" id="ARBA00004123"/>
    </source>
</evidence>
<feature type="compositionally biased region" description="Basic and acidic residues" evidence="5">
    <location>
        <begin position="1736"/>
        <end position="1794"/>
    </location>
</feature>
<dbReference type="Pfam" id="PF11732">
    <property type="entry name" value="Thoc2"/>
    <property type="match status" value="1"/>
</dbReference>
<dbReference type="STRING" id="97359.A0A550CUH8"/>
<dbReference type="EMBL" id="VDMD01000002">
    <property type="protein sequence ID" value="TRM68443.1"/>
    <property type="molecule type" value="Genomic_DNA"/>
</dbReference>
<name>A0A550CUH8_9AGAR</name>
<dbReference type="GO" id="GO:0006397">
    <property type="term" value="P:mRNA processing"/>
    <property type="evidence" value="ECO:0007669"/>
    <property type="project" value="InterPro"/>
</dbReference>
<dbReference type="Proteomes" id="UP000320762">
    <property type="component" value="Unassembled WGS sequence"/>
</dbReference>
<feature type="compositionally biased region" description="Basic and acidic residues" evidence="5">
    <location>
        <begin position="1546"/>
        <end position="1560"/>
    </location>
</feature>
<feature type="compositionally biased region" description="Low complexity" evidence="5">
    <location>
        <begin position="1520"/>
        <end position="1536"/>
    </location>
</feature>
<feature type="region of interest" description="Disordered" evidence="5">
    <location>
        <begin position="443"/>
        <end position="468"/>
    </location>
</feature>
<feature type="compositionally biased region" description="Low complexity" evidence="5">
    <location>
        <begin position="1629"/>
        <end position="1645"/>
    </location>
</feature>
<keyword evidence="10" id="KW-1185">Reference proteome</keyword>
<comment type="similarity">
    <text evidence="2">Belongs to the THOC2 family.</text>
</comment>
<dbReference type="GO" id="GO:0003729">
    <property type="term" value="F:mRNA binding"/>
    <property type="evidence" value="ECO:0007669"/>
    <property type="project" value="TreeGrafter"/>
</dbReference>